<comment type="caution">
    <text evidence="1">The sequence shown here is derived from an EMBL/GenBank/DDBJ whole genome shotgun (WGS) entry which is preliminary data.</text>
</comment>
<organism evidence="1 2">
    <name type="scientific">Facklamia lactis</name>
    <dbReference type="NCBI Taxonomy" id="2749967"/>
    <lineage>
        <taxon>Bacteria</taxon>
        <taxon>Bacillati</taxon>
        <taxon>Bacillota</taxon>
        <taxon>Bacilli</taxon>
        <taxon>Lactobacillales</taxon>
        <taxon>Aerococcaceae</taxon>
        <taxon>Facklamia</taxon>
    </lineage>
</organism>
<keyword evidence="2" id="KW-1185">Reference proteome</keyword>
<protein>
    <submittedName>
        <fullName evidence="1">Uncharacterized protein</fullName>
    </submittedName>
</protein>
<sequence>MRKSISCLLLFLGCWWMISLNGLGHVSVEAVDQGDVVEFGKLEIELPNYWKEKKNQQDLKEYAYQDLFLIITSPSYYMDTQQASVEEIVDQSKLELEDWGVKIEREGPLANKDEDWEAYFYQYVDENEGLSQEVKMIIASPDKTPIILLMGSDVENNQELTDEFDHLLEMMGYDSLSDTDASHQEVTKQKNQKLNLDYIYWDSPSETAGTFAYILESNPIIESKQTEYGTAIHYELSKHLEIYEYESDNSMYLHYHRLGLLDIQDILTFINYQDRQELYNTIQQKIQQPGVDRVSYYIEYPGKLIGITVDPRGLQLHITNNAKIIKDFKEKYPQ</sequence>
<dbReference type="RefSeq" id="WP_197115932.1">
    <property type="nucleotide sequence ID" value="NZ_JACBXQ010000005.1"/>
</dbReference>
<reference evidence="1 2" key="1">
    <citation type="submission" date="2020-07" db="EMBL/GenBank/DDBJ databases">
        <title>Facklamia lactis sp. nov., isolated from raw milk.</title>
        <authorList>
            <person name="Doll E.V."/>
            <person name="Huptas C."/>
            <person name="Staib L."/>
            <person name="Wenning M."/>
            <person name="Scherer S."/>
        </authorList>
    </citation>
    <scope>NUCLEOTIDE SEQUENCE [LARGE SCALE GENOMIC DNA]</scope>
    <source>
        <strain evidence="1 2">DSM 111018</strain>
    </source>
</reference>
<dbReference type="Proteomes" id="UP000721415">
    <property type="component" value="Unassembled WGS sequence"/>
</dbReference>
<dbReference type="EMBL" id="JACBXQ010000005">
    <property type="protein sequence ID" value="MBG9987020.1"/>
    <property type="molecule type" value="Genomic_DNA"/>
</dbReference>
<proteinExistence type="predicted"/>
<accession>A0ABS0LS78</accession>
<name>A0ABS0LS78_9LACT</name>
<evidence type="ECO:0000313" key="1">
    <source>
        <dbReference type="EMBL" id="MBG9987020.1"/>
    </source>
</evidence>
<evidence type="ECO:0000313" key="2">
    <source>
        <dbReference type="Proteomes" id="UP000721415"/>
    </source>
</evidence>
<gene>
    <name evidence="1" type="ORF">HZY91_08980</name>
</gene>